<proteinExistence type="predicted"/>
<dbReference type="OrthoDB" id="560641at2"/>
<dbReference type="RefSeq" id="WP_110986227.1">
    <property type="nucleotide sequence ID" value="NZ_CAWNWM010000006.1"/>
</dbReference>
<dbReference type="Proteomes" id="UP000248857">
    <property type="component" value="Unassembled WGS sequence"/>
</dbReference>
<organism evidence="1 2">
    <name type="scientific">Acaryochloris thomasi RCC1774</name>
    <dbReference type="NCBI Taxonomy" id="1764569"/>
    <lineage>
        <taxon>Bacteria</taxon>
        <taxon>Bacillati</taxon>
        <taxon>Cyanobacteriota</taxon>
        <taxon>Cyanophyceae</taxon>
        <taxon>Acaryochloridales</taxon>
        <taxon>Acaryochloridaceae</taxon>
        <taxon>Acaryochloris</taxon>
        <taxon>Acaryochloris thomasi</taxon>
    </lineage>
</organism>
<reference evidence="1 2" key="1">
    <citation type="journal article" date="2018" name="Sci. Rep.">
        <title>A novel species of the marine cyanobacterium Acaryochloris with a unique pigment content and lifestyle.</title>
        <authorList>
            <person name="Partensky F."/>
            <person name="Six C."/>
            <person name="Ratin M."/>
            <person name="Garczarek L."/>
            <person name="Vaulot D."/>
            <person name="Probert I."/>
            <person name="Calteau A."/>
            <person name="Gourvil P."/>
            <person name="Marie D."/>
            <person name="Grebert T."/>
            <person name="Bouchier C."/>
            <person name="Le Panse S."/>
            <person name="Gachenot M."/>
            <person name="Rodriguez F."/>
            <person name="Garrido J.L."/>
        </authorList>
    </citation>
    <scope>NUCLEOTIDE SEQUENCE [LARGE SCALE GENOMIC DNA]</scope>
    <source>
        <strain evidence="1 2">RCC1774</strain>
    </source>
</reference>
<evidence type="ECO:0000313" key="2">
    <source>
        <dbReference type="Proteomes" id="UP000248857"/>
    </source>
</evidence>
<comment type="caution">
    <text evidence="1">The sequence shown here is derived from an EMBL/GenBank/DDBJ whole genome shotgun (WGS) entry which is preliminary data.</text>
</comment>
<keyword evidence="2" id="KW-1185">Reference proteome</keyword>
<gene>
    <name evidence="1" type="ORF">C1752_02267</name>
</gene>
<evidence type="ECO:0000313" key="1">
    <source>
        <dbReference type="EMBL" id="PZD73229.1"/>
    </source>
</evidence>
<dbReference type="EMBL" id="PQWO01000006">
    <property type="protein sequence ID" value="PZD73229.1"/>
    <property type="molecule type" value="Genomic_DNA"/>
</dbReference>
<dbReference type="AlphaFoldDB" id="A0A2W1JIA2"/>
<accession>A0A2W1JIA2</accession>
<sequence>MAVLQNLKQKKPWWNRPLIGNQSMVEQISAFYKSFQKEAVPENAIHLYDRHFRNIEALLVRANAIDRDKFGNQEFLAFVRMKRDLAVGNSSYENLDAYIDLLMAGIKAKTAFLGIESIEFGHHSTKQSEFYRFIESLYPAHLSPIEFIDSVQQQYGQTITQMRTSEGKTALQSYFKHLRVVANHPLSFQLLCSFKQHQLTDFSILRTISAIIDQLQRTDLLDRAYLNGEVIANYETFEKMAQVIALPTTLHSTKAYGILLQYAALSEKYKLAYPKFQALVVLLEQWYENYLAIRHLQEEYMDRRYRYPKTFKQPIPGLKLYKKYKTYFN</sequence>
<name>A0A2W1JIA2_9CYAN</name>
<protein>
    <submittedName>
        <fullName evidence="1">Uncharacterized protein</fullName>
    </submittedName>
</protein>